<protein>
    <submittedName>
        <fullName evidence="2">Uncharacterized protein</fullName>
    </submittedName>
</protein>
<name>A0A165RKH7_9APHY</name>
<proteinExistence type="predicted"/>
<dbReference type="AlphaFoldDB" id="A0A165RKH7"/>
<feature type="compositionally biased region" description="Basic and acidic residues" evidence="1">
    <location>
        <begin position="1"/>
        <end position="18"/>
    </location>
</feature>
<feature type="region of interest" description="Disordered" evidence="1">
    <location>
        <begin position="1"/>
        <end position="49"/>
    </location>
</feature>
<evidence type="ECO:0000313" key="3">
    <source>
        <dbReference type="Proteomes" id="UP000076727"/>
    </source>
</evidence>
<evidence type="ECO:0000313" key="2">
    <source>
        <dbReference type="EMBL" id="KZT70872.1"/>
    </source>
</evidence>
<dbReference type="EMBL" id="KV429049">
    <property type="protein sequence ID" value="KZT70872.1"/>
    <property type="molecule type" value="Genomic_DNA"/>
</dbReference>
<keyword evidence="3" id="KW-1185">Reference proteome</keyword>
<organism evidence="2 3">
    <name type="scientific">Daedalea quercina L-15889</name>
    <dbReference type="NCBI Taxonomy" id="1314783"/>
    <lineage>
        <taxon>Eukaryota</taxon>
        <taxon>Fungi</taxon>
        <taxon>Dikarya</taxon>
        <taxon>Basidiomycota</taxon>
        <taxon>Agaricomycotina</taxon>
        <taxon>Agaricomycetes</taxon>
        <taxon>Polyporales</taxon>
        <taxon>Fomitopsis</taxon>
    </lineage>
</organism>
<accession>A0A165RKH7</accession>
<sequence>MSGREKVAPLAPPRERPRGRSRNASRRNRRPRLLAPWPPAKTSLPQSAPVPSDACPCTFGASLYPRCPPFEFDGLSAHSTLLYAPRIHRALSGRVDKSQRVSYFQTQDRYLLPSLLPLLVLPEVQPGRISTTYAGRIHRRAFLGVPSWSSATGVGRNR</sequence>
<feature type="compositionally biased region" description="Basic residues" evidence="1">
    <location>
        <begin position="19"/>
        <end position="32"/>
    </location>
</feature>
<evidence type="ECO:0000256" key="1">
    <source>
        <dbReference type="SAM" id="MobiDB-lite"/>
    </source>
</evidence>
<gene>
    <name evidence="2" type="ORF">DAEQUDRAFT_725036</name>
</gene>
<dbReference type="Proteomes" id="UP000076727">
    <property type="component" value="Unassembled WGS sequence"/>
</dbReference>
<reference evidence="2 3" key="1">
    <citation type="journal article" date="2016" name="Mol. Biol. Evol.">
        <title>Comparative Genomics of Early-Diverging Mushroom-Forming Fungi Provides Insights into the Origins of Lignocellulose Decay Capabilities.</title>
        <authorList>
            <person name="Nagy L.G."/>
            <person name="Riley R."/>
            <person name="Tritt A."/>
            <person name="Adam C."/>
            <person name="Daum C."/>
            <person name="Floudas D."/>
            <person name="Sun H."/>
            <person name="Yadav J.S."/>
            <person name="Pangilinan J."/>
            <person name="Larsson K.H."/>
            <person name="Matsuura K."/>
            <person name="Barry K."/>
            <person name="Labutti K."/>
            <person name="Kuo R."/>
            <person name="Ohm R.A."/>
            <person name="Bhattacharya S.S."/>
            <person name="Shirouzu T."/>
            <person name="Yoshinaga Y."/>
            <person name="Martin F.M."/>
            <person name="Grigoriev I.V."/>
            <person name="Hibbett D.S."/>
        </authorList>
    </citation>
    <scope>NUCLEOTIDE SEQUENCE [LARGE SCALE GENOMIC DNA]</scope>
    <source>
        <strain evidence="2 3">L-15889</strain>
    </source>
</reference>